<evidence type="ECO:0000313" key="1">
    <source>
        <dbReference type="EMBL" id="KAG0142487.1"/>
    </source>
</evidence>
<dbReference type="AlphaFoldDB" id="A0A9P6NDZ1"/>
<name>A0A9P6NDZ1_9BASI</name>
<accession>A0A9P6NDZ1</accession>
<dbReference type="Proteomes" id="UP000886653">
    <property type="component" value="Unassembled WGS sequence"/>
</dbReference>
<sequence length="58" mass="6582">MAHVINLAVKDRLRVFTAKLKPSNIDLLTDNPELAVWTLLEDMGGALEKMTVLSVFWR</sequence>
<gene>
    <name evidence="1" type="ORF">CROQUDRAFT_97500</name>
</gene>
<dbReference type="EMBL" id="MU167347">
    <property type="protein sequence ID" value="KAG0142487.1"/>
    <property type="molecule type" value="Genomic_DNA"/>
</dbReference>
<evidence type="ECO:0000313" key="2">
    <source>
        <dbReference type="Proteomes" id="UP000886653"/>
    </source>
</evidence>
<proteinExistence type="predicted"/>
<keyword evidence="2" id="KW-1185">Reference proteome</keyword>
<protein>
    <submittedName>
        <fullName evidence="1">Uncharacterized protein</fullName>
    </submittedName>
</protein>
<reference evidence="1" key="1">
    <citation type="submission" date="2013-11" db="EMBL/GenBank/DDBJ databases">
        <title>Genome sequence of the fusiform rust pathogen reveals effectors for host alternation and coevolution with pine.</title>
        <authorList>
            <consortium name="DOE Joint Genome Institute"/>
            <person name="Smith K."/>
            <person name="Pendleton A."/>
            <person name="Kubisiak T."/>
            <person name="Anderson C."/>
            <person name="Salamov A."/>
            <person name="Aerts A."/>
            <person name="Riley R."/>
            <person name="Clum A."/>
            <person name="Lindquist E."/>
            <person name="Ence D."/>
            <person name="Campbell M."/>
            <person name="Kronenberg Z."/>
            <person name="Feau N."/>
            <person name="Dhillon B."/>
            <person name="Hamelin R."/>
            <person name="Burleigh J."/>
            <person name="Smith J."/>
            <person name="Yandell M."/>
            <person name="Nelson C."/>
            <person name="Grigoriev I."/>
            <person name="Davis J."/>
        </authorList>
    </citation>
    <scope>NUCLEOTIDE SEQUENCE</scope>
    <source>
        <strain evidence="1">G11</strain>
    </source>
</reference>
<comment type="caution">
    <text evidence="1">The sequence shown here is derived from an EMBL/GenBank/DDBJ whole genome shotgun (WGS) entry which is preliminary data.</text>
</comment>
<organism evidence="1 2">
    <name type="scientific">Cronartium quercuum f. sp. fusiforme G11</name>
    <dbReference type="NCBI Taxonomy" id="708437"/>
    <lineage>
        <taxon>Eukaryota</taxon>
        <taxon>Fungi</taxon>
        <taxon>Dikarya</taxon>
        <taxon>Basidiomycota</taxon>
        <taxon>Pucciniomycotina</taxon>
        <taxon>Pucciniomycetes</taxon>
        <taxon>Pucciniales</taxon>
        <taxon>Coleosporiaceae</taxon>
        <taxon>Cronartium</taxon>
    </lineage>
</organism>